<keyword evidence="3" id="KW-1185">Reference proteome</keyword>
<evidence type="ECO:0000256" key="1">
    <source>
        <dbReference type="SAM" id="Phobius"/>
    </source>
</evidence>
<feature type="transmembrane region" description="Helical" evidence="1">
    <location>
        <begin position="60"/>
        <end position="82"/>
    </location>
</feature>
<keyword evidence="1" id="KW-0472">Membrane</keyword>
<proteinExistence type="predicted"/>
<feature type="transmembrane region" description="Helical" evidence="1">
    <location>
        <begin position="28"/>
        <end position="53"/>
    </location>
</feature>
<reference evidence="2 3" key="1">
    <citation type="submission" date="2021-06" db="EMBL/GenBank/DDBJ databases">
        <title>Genome-based taxonomic framework of Microbacterium strains isolated from marine environment, the description of four new species and reclassification of four preexisting species.</title>
        <authorList>
            <person name="Lee S.D."/>
            <person name="Kim S.-M."/>
            <person name="Byeon Y.-S."/>
            <person name="Yang H.L."/>
            <person name="Kim I.S."/>
        </authorList>
    </citation>
    <scope>NUCLEOTIDE SEQUENCE [LARGE SCALE GENOMIC DNA]</scope>
    <source>
        <strain evidence="2 3">KACC 14465</strain>
    </source>
</reference>
<name>A0ABY7XIF3_MICLT</name>
<keyword evidence="1" id="KW-0812">Transmembrane</keyword>
<evidence type="ECO:0000313" key="2">
    <source>
        <dbReference type="EMBL" id="WDM41792.1"/>
    </source>
</evidence>
<dbReference type="Proteomes" id="UP001215097">
    <property type="component" value="Chromosome"/>
</dbReference>
<protein>
    <recommendedName>
        <fullName evidence="4">Major facilitator superfamily (MFS) profile domain-containing protein</fullName>
    </recommendedName>
</protein>
<gene>
    <name evidence="2" type="ORF">KV395_00265</name>
</gene>
<keyword evidence="1" id="KW-1133">Transmembrane helix</keyword>
<organism evidence="2 3">
    <name type="scientific">Microbacterium luteolum</name>
    <name type="common">Aureobacterium luteolum</name>
    <dbReference type="NCBI Taxonomy" id="69367"/>
    <lineage>
        <taxon>Bacteria</taxon>
        <taxon>Bacillati</taxon>
        <taxon>Actinomycetota</taxon>
        <taxon>Actinomycetes</taxon>
        <taxon>Micrococcales</taxon>
        <taxon>Microbacteriaceae</taxon>
        <taxon>Microbacterium</taxon>
    </lineage>
</organism>
<evidence type="ECO:0000313" key="3">
    <source>
        <dbReference type="Proteomes" id="UP001215097"/>
    </source>
</evidence>
<accession>A0ABY7XIF3</accession>
<dbReference type="EMBL" id="CP078075">
    <property type="protein sequence ID" value="WDM41792.1"/>
    <property type="molecule type" value="Genomic_DNA"/>
</dbReference>
<sequence length="89" mass="9190">MVAAVGVLQILMQPFVLASFSYDASSYGVFSFLFAVIVFLGSAAALVLGLIAARRAGGQVLAGIAIGVGGVQLIGVVLGWIASTFYRFF</sequence>
<evidence type="ECO:0008006" key="4">
    <source>
        <dbReference type="Google" id="ProtNLM"/>
    </source>
</evidence>
<dbReference type="RefSeq" id="WP_282215640.1">
    <property type="nucleotide sequence ID" value="NZ_BAAAUN010000001.1"/>
</dbReference>